<sequence length="22" mass="2544">MKFSVSFINGTFFMQIINNCVC</sequence>
<evidence type="ECO:0000313" key="1">
    <source>
        <dbReference type="EMBL" id="JAH69568.1"/>
    </source>
</evidence>
<proteinExistence type="predicted"/>
<name>A0A0E9UX61_ANGAN</name>
<organism evidence="1">
    <name type="scientific">Anguilla anguilla</name>
    <name type="common">European freshwater eel</name>
    <name type="synonym">Muraena anguilla</name>
    <dbReference type="NCBI Taxonomy" id="7936"/>
    <lineage>
        <taxon>Eukaryota</taxon>
        <taxon>Metazoa</taxon>
        <taxon>Chordata</taxon>
        <taxon>Craniata</taxon>
        <taxon>Vertebrata</taxon>
        <taxon>Euteleostomi</taxon>
        <taxon>Actinopterygii</taxon>
        <taxon>Neopterygii</taxon>
        <taxon>Teleostei</taxon>
        <taxon>Anguilliformes</taxon>
        <taxon>Anguillidae</taxon>
        <taxon>Anguilla</taxon>
    </lineage>
</organism>
<reference evidence="1" key="1">
    <citation type="submission" date="2014-11" db="EMBL/GenBank/DDBJ databases">
        <authorList>
            <person name="Amaro Gonzalez C."/>
        </authorList>
    </citation>
    <scope>NUCLEOTIDE SEQUENCE</scope>
</reference>
<protein>
    <submittedName>
        <fullName evidence="1">Uncharacterized protein</fullName>
    </submittedName>
</protein>
<reference evidence="1" key="2">
    <citation type="journal article" date="2015" name="Fish Shellfish Immunol.">
        <title>Early steps in the European eel (Anguilla anguilla)-Vibrio vulnificus interaction in the gills: Role of the RtxA13 toxin.</title>
        <authorList>
            <person name="Callol A."/>
            <person name="Pajuelo D."/>
            <person name="Ebbesson L."/>
            <person name="Teles M."/>
            <person name="MacKenzie S."/>
            <person name="Amaro C."/>
        </authorList>
    </citation>
    <scope>NUCLEOTIDE SEQUENCE</scope>
</reference>
<accession>A0A0E9UX61</accession>
<dbReference type="EMBL" id="GBXM01039009">
    <property type="protein sequence ID" value="JAH69568.1"/>
    <property type="molecule type" value="Transcribed_RNA"/>
</dbReference>
<dbReference type="AlphaFoldDB" id="A0A0E9UX61"/>